<dbReference type="PANTHER" id="PTHR22923">
    <property type="entry name" value="CEREBELLIN-RELATED"/>
    <property type="match status" value="1"/>
</dbReference>
<dbReference type="InterPro" id="IPR001073">
    <property type="entry name" value="C1q_dom"/>
</dbReference>
<dbReference type="InterPro" id="IPR050822">
    <property type="entry name" value="Cerebellin_Synaptic_Org"/>
</dbReference>
<organism evidence="5 6">
    <name type="scientific">Sinanodonta woodiana</name>
    <name type="common">Chinese pond mussel</name>
    <name type="synonym">Anodonta woodiana</name>
    <dbReference type="NCBI Taxonomy" id="1069815"/>
    <lineage>
        <taxon>Eukaryota</taxon>
        <taxon>Metazoa</taxon>
        <taxon>Spiralia</taxon>
        <taxon>Lophotrochozoa</taxon>
        <taxon>Mollusca</taxon>
        <taxon>Bivalvia</taxon>
        <taxon>Autobranchia</taxon>
        <taxon>Heteroconchia</taxon>
        <taxon>Palaeoheterodonta</taxon>
        <taxon>Unionida</taxon>
        <taxon>Unionoidea</taxon>
        <taxon>Unionidae</taxon>
        <taxon>Unioninae</taxon>
        <taxon>Sinanodonta</taxon>
    </lineage>
</organism>
<evidence type="ECO:0000256" key="2">
    <source>
        <dbReference type="ARBA" id="ARBA00022525"/>
    </source>
</evidence>
<dbReference type="GO" id="GO:0005576">
    <property type="term" value="C:extracellular region"/>
    <property type="evidence" value="ECO:0007669"/>
    <property type="project" value="UniProtKB-SubCell"/>
</dbReference>
<dbReference type="Proteomes" id="UP001634394">
    <property type="component" value="Unassembled WGS sequence"/>
</dbReference>
<evidence type="ECO:0000256" key="1">
    <source>
        <dbReference type="ARBA" id="ARBA00004613"/>
    </source>
</evidence>
<dbReference type="AlphaFoldDB" id="A0ABD3WH45"/>
<dbReference type="EMBL" id="JBJQND010000006">
    <property type="protein sequence ID" value="KAL3873276.1"/>
    <property type="molecule type" value="Genomic_DNA"/>
</dbReference>
<dbReference type="PANTHER" id="PTHR22923:SF116">
    <property type="entry name" value="C1Q DOMAIN-CONTAINING PROTEIN"/>
    <property type="match status" value="1"/>
</dbReference>
<keyword evidence="3" id="KW-0732">Signal</keyword>
<evidence type="ECO:0000256" key="3">
    <source>
        <dbReference type="ARBA" id="ARBA00022729"/>
    </source>
</evidence>
<sequence>MLAFLLYMHLIRDTTTLVKPGMRSLRYVAISLICVTGLIKGDDAGKRFVLEGDTNMLHLIQTMKVEMTTLNNTLHALMADNQARDAKIAYAVNTVHNLTLTNEAEESLIGALVKTIHNLTHINQAHEVKIHLLEQALSQVNRNLPAFMVTLTRSLSHCSEGQHVVFDNSLLNVGNVYDTRRGVFQAPVSGTFQFSLTLGLDVNAFHVGIVKGNITNYIGNLYASHDPNGDWRQRSTTVLIHLEKGDDVWVICVWDESHIFGSNYVVERVYSHFSGSLVSY</sequence>
<dbReference type="InterPro" id="IPR008983">
    <property type="entry name" value="Tumour_necrosis_fac-like_dom"/>
</dbReference>
<dbReference type="SUPFAM" id="SSF49842">
    <property type="entry name" value="TNF-like"/>
    <property type="match status" value="1"/>
</dbReference>
<dbReference type="Gene3D" id="2.60.120.40">
    <property type="match status" value="1"/>
</dbReference>
<name>A0ABD3WH45_SINWO</name>
<reference evidence="5 6" key="1">
    <citation type="submission" date="2024-11" db="EMBL/GenBank/DDBJ databases">
        <title>Chromosome-level genome assembly of the freshwater bivalve Anodonta woodiana.</title>
        <authorList>
            <person name="Chen X."/>
        </authorList>
    </citation>
    <scope>NUCLEOTIDE SEQUENCE [LARGE SCALE GENOMIC DNA]</scope>
    <source>
        <strain evidence="5">MN2024</strain>
        <tissue evidence="5">Gills</tissue>
    </source>
</reference>
<evidence type="ECO:0000313" key="5">
    <source>
        <dbReference type="EMBL" id="KAL3873276.1"/>
    </source>
</evidence>
<feature type="domain" description="C1q" evidence="4">
    <location>
        <begin position="140"/>
        <end position="280"/>
    </location>
</feature>
<comment type="caution">
    <text evidence="5">The sequence shown here is derived from an EMBL/GenBank/DDBJ whole genome shotgun (WGS) entry which is preliminary data.</text>
</comment>
<keyword evidence="2" id="KW-0964">Secreted</keyword>
<evidence type="ECO:0000259" key="4">
    <source>
        <dbReference type="PROSITE" id="PS50871"/>
    </source>
</evidence>
<accession>A0ABD3WH45</accession>
<gene>
    <name evidence="5" type="ORF">ACJMK2_036412</name>
</gene>
<keyword evidence="6" id="KW-1185">Reference proteome</keyword>
<dbReference type="Pfam" id="PF00386">
    <property type="entry name" value="C1q"/>
    <property type="match status" value="1"/>
</dbReference>
<evidence type="ECO:0000313" key="6">
    <source>
        <dbReference type="Proteomes" id="UP001634394"/>
    </source>
</evidence>
<comment type="subcellular location">
    <subcellularLocation>
        <location evidence="1">Secreted</location>
    </subcellularLocation>
</comment>
<dbReference type="SMART" id="SM00110">
    <property type="entry name" value="C1Q"/>
    <property type="match status" value="1"/>
</dbReference>
<proteinExistence type="predicted"/>
<dbReference type="PROSITE" id="PS50871">
    <property type="entry name" value="C1Q"/>
    <property type="match status" value="1"/>
</dbReference>
<dbReference type="PRINTS" id="PR00007">
    <property type="entry name" value="COMPLEMNTC1Q"/>
</dbReference>
<protein>
    <recommendedName>
        <fullName evidence="4">C1q domain-containing protein</fullName>
    </recommendedName>
</protein>